<keyword evidence="10" id="KW-1185">Reference proteome</keyword>
<proteinExistence type="inferred from homology"/>
<dbReference type="PANTHER" id="PTHR34983">
    <property type="entry name" value="ARABINOGALACTAN ENDO-BETA-1,4-GALACTANASE A"/>
    <property type="match status" value="1"/>
</dbReference>
<dbReference type="PANTHER" id="PTHR34983:SF1">
    <property type="entry name" value="ARABINOGALACTAN ENDO-BETA-1,4-GALACTANASE A"/>
    <property type="match status" value="1"/>
</dbReference>
<dbReference type="Pfam" id="PF07745">
    <property type="entry name" value="Glyco_hydro_53"/>
    <property type="match status" value="1"/>
</dbReference>
<dbReference type="InterPro" id="IPR017853">
    <property type="entry name" value="GH"/>
</dbReference>
<dbReference type="GO" id="GO:0030246">
    <property type="term" value="F:carbohydrate binding"/>
    <property type="evidence" value="ECO:0007669"/>
    <property type="project" value="InterPro"/>
</dbReference>
<dbReference type="GO" id="GO:0031218">
    <property type="term" value="F:arabinogalactan endo-1,4-beta-galactosidase activity"/>
    <property type="evidence" value="ECO:0007669"/>
    <property type="project" value="UniProtKB-EC"/>
</dbReference>
<gene>
    <name evidence="9" type="ORF">FHS09_003578</name>
</gene>
<comment type="similarity">
    <text evidence="2 6">Belongs to the glycosyl hydrolase 53 family.</text>
</comment>
<keyword evidence="4 6" id="KW-0378">Hydrolase</keyword>
<evidence type="ECO:0000256" key="2">
    <source>
        <dbReference type="ARBA" id="ARBA00010687"/>
    </source>
</evidence>
<feature type="region of interest" description="Disordered" evidence="7">
    <location>
        <begin position="54"/>
        <end position="74"/>
    </location>
</feature>
<dbReference type="InterPro" id="IPR011683">
    <property type="entry name" value="Glyco_hydro_53"/>
</dbReference>
<dbReference type="InterPro" id="IPR008979">
    <property type="entry name" value="Galactose-bd-like_sf"/>
</dbReference>
<dbReference type="EC" id="3.2.1.89" evidence="3 6"/>
<dbReference type="SUPFAM" id="SSF49785">
    <property type="entry name" value="Galactose-binding domain-like"/>
    <property type="match status" value="1"/>
</dbReference>
<dbReference type="Gene3D" id="3.20.20.80">
    <property type="entry name" value="Glycosidases"/>
    <property type="match status" value="1"/>
</dbReference>
<evidence type="ECO:0000256" key="1">
    <source>
        <dbReference type="ARBA" id="ARBA00001695"/>
    </source>
</evidence>
<feature type="domain" description="CBM6" evidence="8">
    <location>
        <begin position="178"/>
        <end position="303"/>
    </location>
</feature>
<accession>A0A7W4ZBS6</accession>
<name>A0A7W4ZBS6_9GAMM</name>
<organism evidence="9 10">
    <name type="scientific">Microbulbifer rhizosphaerae</name>
    <dbReference type="NCBI Taxonomy" id="1562603"/>
    <lineage>
        <taxon>Bacteria</taxon>
        <taxon>Pseudomonadati</taxon>
        <taxon>Pseudomonadota</taxon>
        <taxon>Gammaproteobacteria</taxon>
        <taxon>Cellvibrionales</taxon>
        <taxon>Microbulbiferaceae</taxon>
        <taxon>Microbulbifer</taxon>
    </lineage>
</organism>
<evidence type="ECO:0000256" key="3">
    <source>
        <dbReference type="ARBA" id="ARBA00012556"/>
    </source>
</evidence>
<dbReference type="SUPFAM" id="SSF51445">
    <property type="entry name" value="(Trans)glycosidases"/>
    <property type="match status" value="1"/>
</dbReference>
<comment type="catalytic activity">
    <reaction evidence="1 6">
        <text>The enzyme specifically hydrolyzes (1-&gt;4)-beta-D-galactosidic linkages in type I arabinogalactans.</text>
        <dbReference type="EC" id="3.2.1.89"/>
    </reaction>
</comment>
<dbReference type="PROSITE" id="PS51175">
    <property type="entry name" value="CBM6"/>
    <property type="match status" value="1"/>
</dbReference>
<evidence type="ECO:0000256" key="4">
    <source>
        <dbReference type="ARBA" id="ARBA00022801"/>
    </source>
</evidence>
<dbReference type="InterPro" id="IPR005084">
    <property type="entry name" value="CBM6"/>
</dbReference>
<dbReference type="Proteomes" id="UP000535937">
    <property type="component" value="Unassembled WGS sequence"/>
</dbReference>
<keyword evidence="5 6" id="KW-0326">Glycosidase</keyword>
<evidence type="ECO:0000256" key="6">
    <source>
        <dbReference type="RuleBase" id="RU361192"/>
    </source>
</evidence>
<dbReference type="GO" id="GO:0015926">
    <property type="term" value="F:glucosidase activity"/>
    <property type="evidence" value="ECO:0007669"/>
    <property type="project" value="InterPro"/>
</dbReference>
<dbReference type="CDD" id="cd04082">
    <property type="entry name" value="CBM35_pectate_lyase-like"/>
    <property type="match status" value="1"/>
</dbReference>
<evidence type="ECO:0000313" key="10">
    <source>
        <dbReference type="Proteomes" id="UP000535937"/>
    </source>
</evidence>
<dbReference type="EMBL" id="JACHWZ010000019">
    <property type="protein sequence ID" value="MBB3062729.1"/>
    <property type="molecule type" value="Genomic_DNA"/>
</dbReference>
<evidence type="ECO:0000256" key="7">
    <source>
        <dbReference type="SAM" id="MobiDB-lite"/>
    </source>
</evidence>
<evidence type="ECO:0000256" key="5">
    <source>
        <dbReference type="ARBA" id="ARBA00023295"/>
    </source>
</evidence>
<sequence length="652" mass="70214">MTDSTRHKSAQSGELARTLVLFSILLAFSPFSFSQNLLTNPGFENGTNGWTLDGDASAQFTESDGRSGSRLTHWSSSSSYTAETKQTVTGLAAGTYRLSAYTVGGETAGAQLWANCNGQSFSTPIPSSPWGSWAQVTVDNIEVTGTSCEVGISTENSEWTSIDDVVFELVSASGNTEVLIQENATGFCSVDGSVDSDHNGFTGSGFANTNNAAGNGVEWRVYVPAGGSYQLEWRYANASENNRAGSVVVNDTGVATVDFPSTGAWDSWSAATATISLNAGENSIRLEAISGEGLGNIDSLLVTGNNPQAVDCGTGSGGVFRPDYLLGADITWTLEQESIGRTYRDQGQTKSLERILVDHGFNFIRLRTFVCPECPGGYLDHLYSGAGPTENWADTAHTIEMAQRVKACGMGVFLNFHLSDNWASIGHQERPSQWQGMSNAQIRAASYNYSKGVLDQMVAAGVKPDMVQCGNENNTHVAGYSYNDWTGFSGVMNSCLQAVRDTDPDIITVVQHGRPRPDGDFPFWVDRIFGSNPPIDADVVCGSTYGTTNNGGDWWDMFNYVINTTGKPVMSCEYTNQRRDLVNNTFLNLPNDMGWGSFIWEPTAYGDSRPFSFSNGVYSTNSAMDEYARIAQQAGLPVPSKPASQLQGTTCQ</sequence>
<dbReference type="Gene3D" id="2.60.120.260">
    <property type="entry name" value="Galactose-binding domain-like"/>
    <property type="match status" value="2"/>
</dbReference>
<dbReference type="RefSeq" id="WP_183462269.1">
    <property type="nucleotide sequence ID" value="NZ_JACHWZ010000019.1"/>
</dbReference>
<evidence type="ECO:0000313" key="9">
    <source>
        <dbReference type="EMBL" id="MBB3062729.1"/>
    </source>
</evidence>
<protein>
    <recommendedName>
        <fullName evidence="3 6">Arabinogalactan endo-beta-1,4-galactanase</fullName>
        <ecNumber evidence="3 6">3.2.1.89</ecNumber>
    </recommendedName>
</protein>
<dbReference type="Pfam" id="PF03422">
    <property type="entry name" value="CBM_6"/>
    <property type="match status" value="1"/>
</dbReference>
<dbReference type="GO" id="GO:0045490">
    <property type="term" value="P:pectin catabolic process"/>
    <property type="evidence" value="ECO:0007669"/>
    <property type="project" value="TreeGrafter"/>
</dbReference>
<dbReference type="AlphaFoldDB" id="A0A7W4ZBS6"/>
<evidence type="ECO:0000259" key="8">
    <source>
        <dbReference type="PROSITE" id="PS51175"/>
    </source>
</evidence>
<reference evidence="9 10" key="1">
    <citation type="submission" date="2020-08" db="EMBL/GenBank/DDBJ databases">
        <title>Genomic Encyclopedia of Type Strains, Phase III (KMG-III): the genomes of soil and plant-associated and newly described type strains.</title>
        <authorList>
            <person name="Whitman W."/>
        </authorList>
    </citation>
    <scope>NUCLEOTIDE SEQUENCE [LARGE SCALE GENOMIC DNA]</scope>
    <source>
        <strain evidence="9 10">CECT 8799</strain>
    </source>
</reference>
<comment type="caution">
    <text evidence="9">The sequence shown here is derived from an EMBL/GenBank/DDBJ whole genome shotgun (WGS) entry which is preliminary data.</text>
</comment>